<name>A0A8S5RFM3_9VIRU</name>
<protein>
    <submittedName>
        <fullName evidence="1">Uncharacterized protein</fullName>
    </submittedName>
</protein>
<reference evidence="1" key="1">
    <citation type="journal article" date="2021" name="Proc. Natl. Acad. Sci. U.S.A.">
        <title>A Catalog of Tens of Thousands of Viruses from Human Metagenomes Reveals Hidden Associations with Chronic Diseases.</title>
        <authorList>
            <person name="Tisza M.J."/>
            <person name="Buck C.B."/>
        </authorList>
    </citation>
    <scope>NUCLEOTIDE SEQUENCE</scope>
    <source>
        <strain evidence="1">CtE0n6</strain>
    </source>
</reference>
<dbReference type="EMBL" id="BK059101">
    <property type="protein sequence ID" value="DAE29963.1"/>
    <property type="molecule type" value="Genomic_DNA"/>
</dbReference>
<sequence length="76" mass="9074">MKLKERIKYWKDIKNGTSIPLFWCNANKNNFNQKNSCNVFYHPCIDNLSQEQRDLINYHIGSAIDIIRDNTEKEKL</sequence>
<proteinExistence type="predicted"/>
<organism evidence="1">
    <name type="scientific">virus sp. ctE0n6</name>
    <dbReference type="NCBI Taxonomy" id="2827985"/>
    <lineage>
        <taxon>Viruses</taxon>
    </lineage>
</organism>
<accession>A0A8S5RFM3</accession>
<evidence type="ECO:0000313" key="1">
    <source>
        <dbReference type="EMBL" id="DAE29963.1"/>
    </source>
</evidence>